<dbReference type="SUPFAM" id="SSF54427">
    <property type="entry name" value="NTF2-like"/>
    <property type="match status" value="1"/>
</dbReference>
<gene>
    <name evidence="1" type="ORF">E1163_21115</name>
</gene>
<evidence type="ECO:0000313" key="1">
    <source>
        <dbReference type="EMBL" id="MTI27470.1"/>
    </source>
</evidence>
<evidence type="ECO:0000313" key="2">
    <source>
        <dbReference type="Proteomes" id="UP000798808"/>
    </source>
</evidence>
<accession>A0ABW9RWT2</accession>
<keyword evidence="2" id="KW-1185">Reference proteome</keyword>
<dbReference type="EMBL" id="SMLW01000629">
    <property type="protein sequence ID" value="MTI27470.1"/>
    <property type="molecule type" value="Genomic_DNA"/>
</dbReference>
<comment type="caution">
    <text evidence="1">The sequence shown here is derived from an EMBL/GenBank/DDBJ whole genome shotgun (WGS) entry which is preliminary data.</text>
</comment>
<dbReference type="Proteomes" id="UP000798808">
    <property type="component" value="Unassembled WGS sequence"/>
</dbReference>
<proteinExistence type="predicted"/>
<sequence length="120" mass="13642">MDLKNHVKEMDDMVSQGDIVNAVKYFAETATTSDYGKVTTATKAQMVEKMEGFTNAIARVNSIIHHHSIVDGDVSASEFTFDFDMKDGSSIYWHEIIRRSWSPEGRVMQEVYFDAKNDKP</sequence>
<organism evidence="1 2">
    <name type="scientific">Fulvivirga kasyanovii</name>
    <dbReference type="NCBI Taxonomy" id="396812"/>
    <lineage>
        <taxon>Bacteria</taxon>
        <taxon>Pseudomonadati</taxon>
        <taxon>Bacteroidota</taxon>
        <taxon>Cytophagia</taxon>
        <taxon>Cytophagales</taxon>
        <taxon>Fulvivirgaceae</taxon>
        <taxon>Fulvivirga</taxon>
    </lineage>
</organism>
<evidence type="ECO:0008006" key="3">
    <source>
        <dbReference type="Google" id="ProtNLM"/>
    </source>
</evidence>
<name>A0ABW9RWT2_9BACT</name>
<dbReference type="RefSeq" id="WP_155174469.1">
    <property type="nucleotide sequence ID" value="NZ_BAAAFL010000027.1"/>
</dbReference>
<dbReference type="InterPro" id="IPR032710">
    <property type="entry name" value="NTF2-like_dom_sf"/>
</dbReference>
<dbReference type="Gene3D" id="3.10.450.50">
    <property type="match status" value="1"/>
</dbReference>
<protein>
    <recommendedName>
        <fullName evidence="3">Nuclear transport factor 2 family protein</fullName>
    </recommendedName>
</protein>
<reference evidence="1 2" key="1">
    <citation type="submission" date="2019-02" db="EMBL/GenBank/DDBJ databases">
        <authorList>
            <person name="Goldberg S.R."/>
            <person name="Haltli B.A."/>
            <person name="Correa H."/>
            <person name="Russell K.G."/>
        </authorList>
    </citation>
    <scope>NUCLEOTIDE SEQUENCE [LARGE SCALE GENOMIC DNA]</scope>
    <source>
        <strain evidence="1 2">JCM 16186</strain>
    </source>
</reference>